<keyword evidence="5" id="KW-1185">Reference proteome</keyword>
<feature type="transmembrane region" description="Helical" evidence="2">
    <location>
        <begin position="351"/>
        <end position="368"/>
    </location>
</feature>
<feature type="transmembrane region" description="Helical" evidence="2">
    <location>
        <begin position="148"/>
        <end position="168"/>
    </location>
</feature>
<name>A0ABV9LHS3_9ACTN</name>
<evidence type="ECO:0000259" key="3">
    <source>
        <dbReference type="Pfam" id="PF07158"/>
    </source>
</evidence>
<proteinExistence type="predicted"/>
<feature type="region of interest" description="Disordered" evidence="1">
    <location>
        <begin position="225"/>
        <end position="266"/>
    </location>
</feature>
<dbReference type="Pfam" id="PF07158">
    <property type="entry name" value="MatC_N"/>
    <property type="match status" value="1"/>
</dbReference>
<keyword evidence="2" id="KW-0812">Transmembrane</keyword>
<feature type="transmembrane region" description="Helical" evidence="2">
    <location>
        <begin position="188"/>
        <end position="208"/>
    </location>
</feature>
<accession>A0ABV9LHS3</accession>
<dbReference type="RefSeq" id="WP_387987945.1">
    <property type="nucleotide sequence ID" value="NZ_JBHSGR010000006.1"/>
</dbReference>
<feature type="compositionally biased region" description="Gly residues" evidence="1">
    <location>
        <begin position="249"/>
        <end position="258"/>
    </location>
</feature>
<evidence type="ECO:0000256" key="1">
    <source>
        <dbReference type="SAM" id="MobiDB-lite"/>
    </source>
</evidence>
<evidence type="ECO:0000313" key="4">
    <source>
        <dbReference type="EMBL" id="MFC4693223.1"/>
    </source>
</evidence>
<feature type="transmembrane region" description="Helical" evidence="2">
    <location>
        <begin position="442"/>
        <end position="466"/>
    </location>
</feature>
<feature type="transmembrane region" description="Helical" evidence="2">
    <location>
        <begin position="61"/>
        <end position="83"/>
    </location>
</feature>
<feature type="transmembrane region" description="Helical" evidence="2">
    <location>
        <begin position="321"/>
        <end position="339"/>
    </location>
</feature>
<feature type="transmembrane region" description="Helical" evidence="2">
    <location>
        <begin position="103"/>
        <end position="136"/>
    </location>
</feature>
<dbReference type="Proteomes" id="UP001596025">
    <property type="component" value="Unassembled WGS sequence"/>
</dbReference>
<gene>
    <name evidence="4" type="ORF">ACFO3M_07485</name>
</gene>
<feature type="transmembrane region" description="Helical" evidence="2">
    <location>
        <begin position="20"/>
        <end position="49"/>
    </location>
</feature>
<keyword evidence="2" id="KW-0472">Membrane</keyword>
<comment type="caution">
    <text evidence="4">The sequence shown here is derived from an EMBL/GenBank/DDBJ whole genome shotgun (WGS) entry which is preliminary data.</text>
</comment>
<dbReference type="InterPro" id="IPR009827">
    <property type="entry name" value="MatC_N"/>
</dbReference>
<evidence type="ECO:0000313" key="5">
    <source>
        <dbReference type="Proteomes" id="UP001596025"/>
    </source>
</evidence>
<protein>
    <submittedName>
        <fullName evidence="4">SLC13 family permease</fullName>
    </submittedName>
</protein>
<evidence type="ECO:0000256" key="2">
    <source>
        <dbReference type="SAM" id="Phobius"/>
    </source>
</evidence>
<feature type="domain" description="Dicarboxylate carrier MatC N-terminal" evidence="3">
    <location>
        <begin position="15"/>
        <end position="162"/>
    </location>
</feature>
<sequence>MGRPVSADVEELPVSPEVVTILALVAIFAIATFLPINMGALAFVAAFLVGTLSVGLTTDDILAGFPAELVVTLIGVTYLFAIAQNNGTVDLLVRGAVRLVGGYVAAIPWIMFAVTALLTAIGALSPAAVAIVAPIALGFASRYDINPLLMGMMVVHGAQGGGFSPISVYGVTVNEIVDAEGLPSSPGAVFLGSLFFNLAIGVVLFLVFGGRRLLGRRVGTAVPTHAERAEEPVASGHGAPPGPAVGPDTTGGGDGTGEGPDDGATAPQPVTFDQVLTLVGLVTVAVLALVFDLDIGFVSITVATVLALFAAARHKGAVSQISWSTVLLIAGVLTFVFVLQEAGTIDYVGEAVIGLGIPLLIALLLCYIGGVVSAFASSTAIIGVAIALAVPFLQSGDIGAVGVVVALSVSSTIVDVSPFSTNGALVLANAQGVDRDRFYKQMLAYAGIVVAAGPFLAWLVFVVPGWL</sequence>
<keyword evidence="2" id="KW-1133">Transmembrane helix</keyword>
<feature type="transmembrane region" description="Helical" evidence="2">
    <location>
        <begin position="275"/>
        <end position="291"/>
    </location>
</feature>
<reference evidence="5" key="1">
    <citation type="journal article" date="2019" name="Int. J. Syst. Evol. Microbiol.">
        <title>The Global Catalogue of Microorganisms (GCM) 10K type strain sequencing project: providing services to taxonomists for standard genome sequencing and annotation.</title>
        <authorList>
            <consortium name="The Broad Institute Genomics Platform"/>
            <consortium name="The Broad Institute Genome Sequencing Center for Infectious Disease"/>
            <person name="Wu L."/>
            <person name="Ma J."/>
        </authorList>
    </citation>
    <scope>NUCLEOTIDE SEQUENCE [LARGE SCALE GENOMIC DNA]</scope>
    <source>
        <strain evidence="5">CCUG 62763</strain>
    </source>
</reference>
<dbReference type="EMBL" id="JBHSGR010000006">
    <property type="protein sequence ID" value="MFC4693223.1"/>
    <property type="molecule type" value="Genomic_DNA"/>
</dbReference>
<organism evidence="4 5">
    <name type="scientific">Geodermatophilus arenarius</name>
    <dbReference type="NCBI Taxonomy" id="1137990"/>
    <lineage>
        <taxon>Bacteria</taxon>
        <taxon>Bacillati</taxon>
        <taxon>Actinomycetota</taxon>
        <taxon>Actinomycetes</taxon>
        <taxon>Geodermatophilales</taxon>
        <taxon>Geodermatophilaceae</taxon>
        <taxon>Geodermatophilus</taxon>
    </lineage>
</organism>